<dbReference type="GO" id="GO:0006298">
    <property type="term" value="P:mismatch repair"/>
    <property type="evidence" value="ECO:0007669"/>
    <property type="project" value="TreeGrafter"/>
</dbReference>
<keyword evidence="8" id="KW-0479">Metal-binding</keyword>
<evidence type="ECO:0000256" key="1">
    <source>
        <dbReference type="ARBA" id="ARBA00000843"/>
    </source>
</evidence>
<dbReference type="PANTHER" id="PTHR42944">
    <property type="entry name" value="ADENINE DNA GLYCOSYLASE"/>
    <property type="match status" value="1"/>
</dbReference>
<dbReference type="InterPro" id="IPR015797">
    <property type="entry name" value="NUDIX_hydrolase-like_dom_sf"/>
</dbReference>
<evidence type="ECO:0000259" key="16">
    <source>
        <dbReference type="SMART" id="SM00478"/>
    </source>
</evidence>
<dbReference type="Proteomes" id="UP000198367">
    <property type="component" value="Chromosome"/>
</dbReference>
<dbReference type="GO" id="GO:0032357">
    <property type="term" value="F:oxidized purine DNA binding"/>
    <property type="evidence" value="ECO:0007669"/>
    <property type="project" value="TreeGrafter"/>
</dbReference>
<evidence type="ECO:0000313" key="17">
    <source>
        <dbReference type="EMBL" id="ASK71309.1"/>
    </source>
</evidence>
<dbReference type="RefSeq" id="WP_011716273.1">
    <property type="nucleotide sequence ID" value="NZ_CP022358.1"/>
</dbReference>
<keyword evidence="11 15" id="KW-0408">Iron</keyword>
<keyword evidence="13" id="KW-0234">DNA repair</keyword>
<feature type="domain" description="HhH-GPD" evidence="16">
    <location>
        <begin position="40"/>
        <end position="191"/>
    </location>
</feature>
<dbReference type="GO" id="GO:0051539">
    <property type="term" value="F:4 iron, 4 sulfur cluster binding"/>
    <property type="evidence" value="ECO:0007669"/>
    <property type="project" value="UniProtKB-UniRule"/>
</dbReference>
<dbReference type="CDD" id="cd00056">
    <property type="entry name" value="ENDO3c"/>
    <property type="match status" value="1"/>
</dbReference>
<name>A0A220UT40_9GAMM</name>
<dbReference type="EC" id="3.2.2.31" evidence="5 15"/>
<dbReference type="Gene3D" id="1.10.1670.10">
    <property type="entry name" value="Helix-hairpin-Helix base-excision DNA repair enzymes (C-terminal)"/>
    <property type="match status" value="1"/>
</dbReference>
<dbReference type="InterPro" id="IPR000445">
    <property type="entry name" value="HhH_motif"/>
</dbReference>
<comment type="function">
    <text evidence="2">Adenine glycosylase active on G-A mispairs. MutY also corrects error-prone DNA synthesis past GO lesions which are due to the oxidatively damaged form of guanine: 7,8-dihydro-8-oxoguanine (8-oxo-dGTP).</text>
</comment>
<gene>
    <name evidence="17" type="ORF">CF168_14735</name>
</gene>
<dbReference type="NCBIfam" id="NF008132">
    <property type="entry name" value="PRK10880.1"/>
    <property type="match status" value="1"/>
</dbReference>
<keyword evidence="7" id="KW-0004">4Fe-4S</keyword>
<keyword evidence="12" id="KW-0411">Iron-sulfur</keyword>
<comment type="subunit">
    <text evidence="4">Monomer.</text>
</comment>
<evidence type="ECO:0000256" key="13">
    <source>
        <dbReference type="ARBA" id="ARBA00023204"/>
    </source>
</evidence>
<proteinExistence type="inferred from homology"/>
<organism evidence="17 18">
    <name type="scientific">Shewanella bicestrii</name>
    <dbReference type="NCBI Taxonomy" id="2018305"/>
    <lineage>
        <taxon>Bacteria</taxon>
        <taxon>Pseudomonadati</taxon>
        <taxon>Pseudomonadota</taxon>
        <taxon>Gammaproteobacteria</taxon>
        <taxon>Alteromonadales</taxon>
        <taxon>Shewanellaceae</taxon>
        <taxon>Shewanella</taxon>
    </lineage>
</organism>
<dbReference type="SUPFAM" id="SSF55811">
    <property type="entry name" value="Nudix"/>
    <property type="match status" value="1"/>
</dbReference>
<dbReference type="InterPro" id="IPR011257">
    <property type="entry name" value="DNA_glycosylase"/>
</dbReference>
<evidence type="ECO:0000256" key="5">
    <source>
        <dbReference type="ARBA" id="ARBA00012045"/>
    </source>
</evidence>
<dbReference type="Pfam" id="PF14815">
    <property type="entry name" value="NUDIX_4"/>
    <property type="match status" value="1"/>
</dbReference>
<evidence type="ECO:0000256" key="11">
    <source>
        <dbReference type="ARBA" id="ARBA00023004"/>
    </source>
</evidence>
<evidence type="ECO:0000256" key="6">
    <source>
        <dbReference type="ARBA" id="ARBA00022023"/>
    </source>
</evidence>
<dbReference type="SMART" id="SM00478">
    <property type="entry name" value="ENDO3c"/>
    <property type="match status" value="1"/>
</dbReference>
<keyword evidence="14 15" id="KW-0326">Glycosidase</keyword>
<dbReference type="FunFam" id="1.10.340.30:FF:000002">
    <property type="entry name" value="Adenine DNA glycosylase"/>
    <property type="match status" value="1"/>
</dbReference>
<dbReference type="AlphaFoldDB" id="A0A220UT40"/>
<comment type="catalytic activity">
    <reaction evidence="1 15">
        <text>Hydrolyzes free adenine bases from 7,8-dihydro-8-oxoguanine:adenine mismatched double-stranded DNA, leaving an apurinic site.</text>
        <dbReference type="EC" id="3.2.2.31"/>
    </reaction>
</comment>
<dbReference type="EMBL" id="CP022358">
    <property type="protein sequence ID" value="ASK71309.1"/>
    <property type="molecule type" value="Genomic_DNA"/>
</dbReference>
<dbReference type="InterPro" id="IPR044298">
    <property type="entry name" value="MIG/MutY"/>
</dbReference>
<reference evidence="17 18" key="1">
    <citation type="submission" date="2017-07" db="EMBL/GenBank/DDBJ databases">
        <title>Phenotypical and genomic characterization of a clinical isolate of Shewanella bicestrii sp. nov. producing an extended-spectrum beta-lactamase and a new oxacillinase variant.</title>
        <authorList>
            <person name="Jousset A.B."/>
            <person name="Bonnin R.A."/>
            <person name="Girlich D."/>
            <person name="Dabos L."/>
            <person name="Potron A."/>
            <person name="Dortet L."/>
            <person name="Glaser P."/>
            <person name="Naas T."/>
        </authorList>
    </citation>
    <scope>NUCLEOTIDE SEQUENCE [LARGE SCALE GENOMIC DNA]</scope>
    <source>
        <strain evidence="17 18">JAB-1</strain>
    </source>
</reference>
<dbReference type="GO" id="GO:0046872">
    <property type="term" value="F:metal ion binding"/>
    <property type="evidence" value="ECO:0007669"/>
    <property type="project" value="UniProtKB-UniRule"/>
</dbReference>
<dbReference type="Pfam" id="PF00730">
    <property type="entry name" value="HhH-GPD"/>
    <property type="match status" value="1"/>
</dbReference>
<dbReference type="GO" id="GO:0006284">
    <property type="term" value="P:base-excision repair"/>
    <property type="evidence" value="ECO:0007669"/>
    <property type="project" value="UniProtKB-UniRule"/>
</dbReference>
<dbReference type="Pfam" id="PF00633">
    <property type="entry name" value="HHH"/>
    <property type="match status" value="1"/>
</dbReference>
<keyword evidence="18" id="KW-1185">Reference proteome</keyword>
<protein>
    <recommendedName>
        <fullName evidence="6 15">Adenine DNA glycosylase</fullName>
        <ecNumber evidence="5 15">3.2.2.31</ecNumber>
    </recommendedName>
</protein>
<dbReference type="NCBIfam" id="TIGR01084">
    <property type="entry name" value="mutY"/>
    <property type="match status" value="1"/>
</dbReference>
<evidence type="ECO:0000256" key="2">
    <source>
        <dbReference type="ARBA" id="ARBA00002933"/>
    </source>
</evidence>
<dbReference type="GO" id="GO:0034039">
    <property type="term" value="F:8-oxo-7,8-dihydroguanine DNA N-glycosylase activity"/>
    <property type="evidence" value="ECO:0007669"/>
    <property type="project" value="TreeGrafter"/>
</dbReference>
<dbReference type="InterPro" id="IPR023170">
    <property type="entry name" value="HhH_base_excis_C"/>
</dbReference>
<dbReference type="FunFam" id="1.10.1670.10:FF:000002">
    <property type="entry name" value="Adenine DNA glycosylase"/>
    <property type="match status" value="1"/>
</dbReference>
<dbReference type="InterPro" id="IPR029119">
    <property type="entry name" value="MutY_C"/>
</dbReference>
<evidence type="ECO:0000256" key="15">
    <source>
        <dbReference type="RuleBase" id="RU365096"/>
    </source>
</evidence>
<dbReference type="GO" id="GO:0035485">
    <property type="term" value="F:adenine/guanine mispair binding"/>
    <property type="evidence" value="ECO:0007669"/>
    <property type="project" value="TreeGrafter"/>
</dbReference>
<accession>A0A220UT40</accession>
<dbReference type="Gene3D" id="1.10.340.30">
    <property type="entry name" value="Hypothetical protein, domain 2"/>
    <property type="match status" value="1"/>
</dbReference>
<dbReference type="GO" id="GO:0000701">
    <property type="term" value="F:purine-specific mismatch base pair DNA N-glycosylase activity"/>
    <property type="evidence" value="ECO:0007669"/>
    <property type="project" value="UniProtKB-EC"/>
</dbReference>
<dbReference type="PANTHER" id="PTHR42944:SF1">
    <property type="entry name" value="ADENINE DNA GLYCOSYLASE"/>
    <property type="match status" value="1"/>
</dbReference>
<evidence type="ECO:0000256" key="10">
    <source>
        <dbReference type="ARBA" id="ARBA00022801"/>
    </source>
</evidence>
<evidence type="ECO:0000256" key="8">
    <source>
        <dbReference type="ARBA" id="ARBA00022723"/>
    </source>
</evidence>
<dbReference type="FunFam" id="3.90.79.10:FF:000028">
    <property type="entry name" value="Adenine DNA glycosylase"/>
    <property type="match status" value="1"/>
</dbReference>
<dbReference type="Gene3D" id="3.90.79.10">
    <property type="entry name" value="Nucleoside Triphosphate Pyrophosphohydrolase"/>
    <property type="match status" value="1"/>
</dbReference>
<dbReference type="InterPro" id="IPR005760">
    <property type="entry name" value="A/G_AdeGlyc_MutY"/>
</dbReference>
<evidence type="ECO:0000313" key="18">
    <source>
        <dbReference type="Proteomes" id="UP000198367"/>
    </source>
</evidence>
<evidence type="ECO:0000256" key="3">
    <source>
        <dbReference type="ARBA" id="ARBA00008343"/>
    </source>
</evidence>
<evidence type="ECO:0000256" key="9">
    <source>
        <dbReference type="ARBA" id="ARBA00022763"/>
    </source>
</evidence>
<dbReference type="CDD" id="cd03431">
    <property type="entry name" value="NUDIX_DNA_Glycosylase_C-MutY"/>
    <property type="match status" value="1"/>
</dbReference>
<evidence type="ECO:0000256" key="12">
    <source>
        <dbReference type="ARBA" id="ARBA00023014"/>
    </source>
</evidence>
<dbReference type="InterPro" id="IPR003265">
    <property type="entry name" value="HhH-GPD_domain"/>
</dbReference>
<evidence type="ECO:0000256" key="4">
    <source>
        <dbReference type="ARBA" id="ARBA00011245"/>
    </source>
</evidence>
<dbReference type="PROSITE" id="PS01155">
    <property type="entry name" value="ENDONUCLEASE_III_2"/>
    <property type="match status" value="1"/>
</dbReference>
<sequence length="372" mass="41505">MKSTASFATRIVNWYDTHGRKTLPWQQDKTPYRVWVSEIMLQQTQVATVIPYYQRFMARFPDVLALANAPDDEVLHHWTGLGYYARARNLHKAAKMVRDLYQGQFPTDFEQVLALPGIGRSTAGAVLSLSLGQHHPILDGNVKRVLARHGAIAGWPGQKPVEEQLWQLTEQLTPEQDIQKYNQAMMDIGASICTRSKPNCAACPVAIDCKAQLMGRQTEFPGKKPKKTIPEKAAWMLVLLKDNQVFLAKRPPAGIWGGLWCFPEFSTQAALNAELEAQGYHAAQLEPLIGFRHTFSHFHLDIQPMLLNLDSQANGYDKQTLGMQSVGAVMEQNQSLWYNINQPSKVGLASATERVLANLGSLVAIASNLDSQ</sequence>
<evidence type="ECO:0000256" key="14">
    <source>
        <dbReference type="ARBA" id="ARBA00023295"/>
    </source>
</evidence>
<evidence type="ECO:0000256" key="7">
    <source>
        <dbReference type="ARBA" id="ARBA00022485"/>
    </source>
</evidence>
<comment type="similarity">
    <text evidence="3 15">Belongs to the Nth/MutY family.</text>
</comment>
<keyword evidence="10" id="KW-0378">Hydrolase</keyword>
<dbReference type="KEGG" id="sbj:CF168_14735"/>
<keyword evidence="9 15" id="KW-0227">DNA damage</keyword>
<comment type="cofactor">
    <cofactor evidence="15">
        <name>[4Fe-4S] cluster</name>
        <dbReference type="ChEBI" id="CHEBI:49883"/>
    </cofactor>
    <text evidence="15">Binds 1 [4Fe-4S] cluster.</text>
</comment>
<dbReference type="SUPFAM" id="SSF48150">
    <property type="entry name" value="DNA-glycosylase"/>
    <property type="match status" value="1"/>
</dbReference>
<dbReference type="InterPro" id="IPR004036">
    <property type="entry name" value="Endonuclease-III-like_CS2"/>
</dbReference>